<reference evidence="2" key="1">
    <citation type="submission" date="2016-06" db="EMBL/GenBank/DDBJ databases">
        <title>Parallel loss of symbiosis genes in relatives of nitrogen-fixing non-legume Parasponia.</title>
        <authorList>
            <person name="Van Velzen R."/>
            <person name="Holmer R."/>
            <person name="Bu F."/>
            <person name="Rutten L."/>
            <person name="Van Zeijl A."/>
            <person name="Liu W."/>
            <person name="Santuari L."/>
            <person name="Cao Q."/>
            <person name="Sharma T."/>
            <person name="Shen D."/>
            <person name="Roswanjaya Y."/>
            <person name="Wardhani T."/>
            <person name="Kalhor M.S."/>
            <person name="Jansen J."/>
            <person name="Van den Hoogen J."/>
            <person name="Gungor B."/>
            <person name="Hartog M."/>
            <person name="Hontelez J."/>
            <person name="Verver J."/>
            <person name="Yang W.-C."/>
            <person name="Schijlen E."/>
            <person name="Repin R."/>
            <person name="Schilthuizen M."/>
            <person name="Schranz E."/>
            <person name="Heidstra R."/>
            <person name="Miyata K."/>
            <person name="Fedorova E."/>
            <person name="Kohlen W."/>
            <person name="Bisseling T."/>
            <person name="Smit S."/>
            <person name="Geurts R."/>
        </authorList>
    </citation>
    <scope>NUCLEOTIDE SEQUENCE [LARGE SCALE GENOMIC DNA]</scope>
    <source>
        <strain evidence="2">cv. WU1-14</strain>
    </source>
</reference>
<dbReference type="OrthoDB" id="1750920at2759"/>
<evidence type="ECO:0000313" key="2">
    <source>
        <dbReference type="Proteomes" id="UP000237105"/>
    </source>
</evidence>
<sequence length="100" mass="11763">MSCIMNKLEKIVRDYDIDGLLHLSMKFNRPHTSFYRNASFSDAILRCSVYLPLHLYIKSVVDYYSVVPFQLTLNTYRYMVCLYIIYYILGSGIPTPKEFA</sequence>
<dbReference type="Proteomes" id="UP000237105">
    <property type="component" value="Unassembled WGS sequence"/>
</dbReference>
<comment type="caution">
    <text evidence="1">The sequence shown here is derived from an EMBL/GenBank/DDBJ whole genome shotgun (WGS) entry which is preliminary data.</text>
</comment>
<dbReference type="EMBL" id="JXTB01000381">
    <property type="protein sequence ID" value="PON42863.1"/>
    <property type="molecule type" value="Genomic_DNA"/>
</dbReference>
<proteinExistence type="predicted"/>
<gene>
    <name evidence="1" type="ORF">PanWU01x14_278410</name>
</gene>
<dbReference type="AlphaFoldDB" id="A0A2P5B252"/>
<accession>A0A2P5B252</accession>
<evidence type="ECO:0000313" key="1">
    <source>
        <dbReference type="EMBL" id="PON42863.1"/>
    </source>
</evidence>
<protein>
    <submittedName>
        <fullName evidence="1">Uncharacterized protein</fullName>
    </submittedName>
</protein>
<keyword evidence="2" id="KW-1185">Reference proteome</keyword>
<name>A0A2P5B252_PARAD</name>
<organism evidence="1 2">
    <name type="scientific">Parasponia andersonii</name>
    <name type="common">Sponia andersonii</name>
    <dbReference type="NCBI Taxonomy" id="3476"/>
    <lineage>
        <taxon>Eukaryota</taxon>
        <taxon>Viridiplantae</taxon>
        <taxon>Streptophyta</taxon>
        <taxon>Embryophyta</taxon>
        <taxon>Tracheophyta</taxon>
        <taxon>Spermatophyta</taxon>
        <taxon>Magnoliopsida</taxon>
        <taxon>eudicotyledons</taxon>
        <taxon>Gunneridae</taxon>
        <taxon>Pentapetalae</taxon>
        <taxon>rosids</taxon>
        <taxon>fabids</taxon>
        <taxon>Rosales</taxon>
        <taxon>Cannabaceae</taxon>
        <taxon>Parasponia</taxon>
    </lineage>
</organism>